<dbReference type="PRINTS" id="PR00344">
    <property type="entry name" value="BCTRLSENSOR"/>
</dbReference>
<dbReference type="InterPro" id="IPR005467">
    <property type="entry name" value="His_kinase_dom"/>
</dbReference>
<dbReference type="InterPro" id="IPR003661">
    <property type="entry name" value="HisK_dim/P_dom"/>
</dbReference>
<dbReference type="CDD" id="cd00082">
    <property type="entry name" value="HisKA"/>
    <property type="match status" value="1"/>
</dbReference>
<evidence type="ECO:0000313" key="8">
    <source>
        <dbReference type="Proteomes" id="UP001458946"/>
    </source>
</evidence>
<evidence type="ECO:0000256" key="2">
    <source>
        <dbReference type="ARBA" id="ARBA00012438"/>
    </source>
</evidence>
<dbReference type="SMART" id="SM00387">
    <property type="entry name" value="HATPase_c"/>
    <property type="match status" value="1"/>
</dbReference>
<dbReference type="EMBL" id="BAABRN010000015">
    <property type="protein sequence ID" value="GAA5501926.1"/>
    <property type="molecule type" value="Genomic_DNA"/>
</dbReference>
<dbReference type="PANTHER" id="PTHR42878:SF15">
    <property type="entry name" value="BACTERIOPHYTOCHROME"/>
    <property type="match status" value="1"/>
</dbReference>
<dbReference type="Pfam" id="PF02518">
    <property type="entry name" value="HATPase_c"/>
    <property type="match status" value="1"/>
</dbReference>
<dbReference type="InterPro" id="IPR050351">
    <property type="entry name" value="BphY/WalK/GraS-like"/>
</dbReference>
<comment type="catalytic activity">
    <reaction evidence="1">
        <text>ATP + protein L-histidine = ADP + protein N-phospho-L-histidine.</text>
        <dbReference type="EC" id="2.7.13.3"/>
    </reaction>
</comment>
<dbReference type="InterPro" id="IPR036890">
    <property type="entry name" value="HATPase_C_sf"/>
</dbReference>
<accession>A0ABP9VB28</accession>
<evidence type="ECO:0000256" key="5">
    <source>
        <dbReference type="ARBA" id="ARBA00022777"/>
    </source>
</evidence>
<dbReference type="PANTHER" id="PTHR42878">
    <property type="entry name" value="TWO-COMPONENT HISTIDINE KINASE"/>
    <property type="match status" value="1"/>
</dbReference>
<dbReference type="Pfam" id="PF13185">
    <property type="entry name" value="GAF_2"/>
    <property type="match status" value="1"/>
</dbReference>
<reference evidence="7 8" key="1">
    <citation type="submission" date="2024-02" db="EMBL/GenBank/DDBJ databases">
        <title>Deinococcus xinjiangensis NBRC 107630.</title>
        <authorList>
            <person name="Ichikawa N."/>
            <person name="Katano-Makiyama Y."/>
            <person name="Hidaka K."/>
        </authorList>
    </citation>
    <scope>NUCLEOTIDE SEQUENCE [LARGE SCALE GENOMIC DNA]</scope>
    <source>
        <strain evidence="7 8">NBRC 107630</strain>
    </source>
</reference>
<evidence type="ECO:0000256" key="1">
    <source>
        <dbReference type="ARBA" id="ARBA00000085"/>
    </source>
</evidence>
<dbReference type="EC" id="2.7.13.3" evidence="2"/>
<feature type="domain" description="Histidine kinase" evidence="6">
    <location>
        <begin position="177"/>
        <end position="390"/>
    </location>
</feature>
<evidence type="ECO:0000256" key="3">
    <source>
        <dbReference type="ARBA" id="ARBA00022553"/>
    </source>
</evidence>
<dbReference type="SUPFAM" id="SSF55874">
    <property type="entry name" value="ATPase domain of HSP90 chaperone/DNA topoisomerase II/histidine kinase"/>
    <property type="match status" value="1"/>
</dbReference>
<dbReference type="SUPFAM" id="SSF47384">
    <property type="entry name" value="Homodimeric domain of signal transducing histidine kinase"/>
    <property type="match status" value="1"/>
</dbReference>
<dbReference type="InterPro" id="IPR036097">
    <property type="entry name" value="HisK_dim/P_sf"/>
</dbReference>
<name>A0ABP9VB28_9DEIO</name>
<dbReference type="InterPro" id="IPR003018">
    <property type="entry name" value="GAF"/>
</dbReference>
<gene>
    <name evidence="7" type="primary">sasA_5</name>
    <name evidence="7" type="ORF">Dxin01_01665</name>
</gene>
<dbReference type="Proteomes" id="UP001458946">
    <property type="component" value="Unassembled WGS sequence"/>
</dbReference>
<dbReference type="SUPFAM" id="SSF55781">
    <property type="entry name" value="GAF domain-like"/>
    <property type="match status" value="1"/>
</dbReference>
<evidence type="ECO:0000313" key="7">
    <source>
        <dbReference type="EMBL" id="GAA5501926.1"/>
    </source>
</evidence>
<dbReference type="Gene3D" id="1.10.287.130">
    <property type="match status" value="1"/>
</dbReference>
<protein>
    <recommendedName>
        <fullName evidence="2">histidine kinase</fullName>
        <ecNumber evidence="2">2.7.13.3</ecNumber>
    </recommendedName>
</protein>
<sequence>MLTRDIDFQSDPYALTERAQQVILFLMPAGYADYFELEQGRWYSRIRTGDRRNPALQALVDQGLPYEQVGNLRRPYESGEAFYQDSYDQHTDHLEEQVQQLAATATLPVMVGGQIQGVMAIGLFAPYRWPATDRAVLETVIRSLALALEGAKSVGALRQRTLEIERSNRELEQFAYVASHDLQEPLRTITSFSQLLLRRLDTQDPKAIRYAQFITDGTERMGKLIQDLLMFSRITTQGRQDSRIDMAGLLAEVVQDLHASIEQRGASVRFGPLPAVRGDPTQVRQFFQNLLGNALKFTAPERPAVVEVSAEHAGAQIKFTVRDNGIGIAQEHFEKIFTIFQRLHRRETDEGTGIGLAIARRIVEHHDGQIWVESTPDVGTAFSFTLPAARQKA</sequence>
<keyword evidence="4" id="KW-0808">Transferase</keyword>
<keyword evidence="8" id="KW-1185">Reference proteome</keyword>
<proteinExistence type="predicted"/>
<organism evidence="7 8">
    <name type="scientific">Deinococcus xinjiangensis</name>
    <dbReference type="NCBI Taxonomy" id="457454"/>
    <lineage>
        <taxon>Bacteria</taxon>
        <taxon>Thermotogati</taxon>
        <taxon>Deinococcota</taxon>
        <taxon>Deinococci</taxon>
        <taxon>Deinococcales</taxon>
        <taxon>Deinococcaceae</taxon>
        <taxon>Deinococcus</taxon>
    </lineage>
</organism>
<evidence type="ECO:0000259" key="6">
    <source>
        <dbReference type="PROSITE" id="PS50109"/>
    </source>
</evidence>
<dbReference type="Gene3D" id="3.30.565.10">
    <property type="entry name" value="Histidine kinase-like ATPase, C-terminal domain"/>
    <property type="match status" value="1"/>
</dbReference>
<keyword evidence="5" id="KW-0418">Kinase</keyword>
<comment type="caution">
    <text evidence="7">The sequence shown here is derived from an EMBL/GenBank/DDBJ whole genome shotgun (WGS) entry which is preliminary data.</text>
</comment>
<evidence type="ECO:0000256" key="4">
    <source>
        <dbReference type="ARBA" id="ARBA00022679"/>
    </source>
</evidence>
<dbReference type="PROSITE" id="PS50109">
    <property type="entry name" value="HIS_KIN"/>
    <property type="match status" value="1"/>
</dbReference>
<dbReference type="Pfam" id="PF00512">
    <property type="entry name" value="HisKA"/>
    <property type="match status" value="1"/>
</dbReference>
<dbReference type="SMART" id="SM00388">
    <property type="entry name" value="HisKA"/>
    <property type="match status" value="1"/>
</dbReference>
<dbReference type="InterPro" id="IPR029016">
    <property type="entry name" value="GAF-like_dom_sf"/>
</dbReference>
<dbReference type="InterPro" id="IPR004358">
    <property type="entry name" value="Sig_transdc_His_kin-like_C"/>
</dbReference>
<dbReference type="Gene3D" id="3.30.450.40">
    <property type="match status" value="1"/>
</dbReference>
<keyword evidence="3" id="KW-0597">Phosphoprotein</keyword>
<dbReference type="InterPro" id="IPR003594">
    <property type="entry name" value="HATPase_dom"/>
</dbReference>